<dbReference type="Proteomes" id="UP000480425">
    <property type="component" value="Unassembled WGS sequence"/>
</dbReference>
<evidence type="ECO:0000256" key="1">
    <source>
        <dbReference type="SAM" id="MobiDB-lite"/>
    </source>
</evidence>
<sequence>MKFRVLVGSLLVWGSLPGWAMPGSSMSGSSMSGRTMQSLGILALSGGRSFCAFSPSLEHSKKIEESASFQEKKGDRKEDAEQLARALDYFASEKFHECLVLLQPLNRRYKLNPRYRAYLAVCLYYEWEYAEAIRLFDEVIPQLQGVAPHELSLYYWMDAESYFALQQYARALPLYGKMLPLCRDNEKPDAYYRLGFCHLFAAESSGASSSEKVSGSSESSEASEKASGSSESSGSSAEERKKAKECFELSLEGYLKYRNTPKEKARIAQIRHMLGGLK</sequence>
<evidence type="ECO:0008006" key="4">
    <source>
        <dbReference type="Google" id="ProtNLM"/>
    </source>
</evidence>
<dbReference type="SUPFAM" id="SSF48452">
    <property type="entry name" value="TPR-like"/>
    <property type="match status" value="1"/>
</dbReference>
<dbReference type="AlphaFoldDB" id="A0A6G1TXM5"/>
<evidence type="ECO:0000313" key="2">
    <source>
        <dbReference type="EMBL" id="MQN80043.1"/>
    </source>
</evidence>
<comment type="caution">
    <text evidence="2">The sequence shown here is derived from an EMBL/GenBank/DDBJ whole genome shotgun (WGS) entry which is preliminary data.</text>
</comment>
<gene>
    <name evidence="2" type="ORF">F7D73_03535</name>
</gene>
<reference evidence="2 3" key="1">
    <citation type="submission" date="2019-09" db="EMBL/GenBank/DDBJ databases">
        <title>Distinct polysaccharide growth profiles of human intestinal Prevotella copri isolates.</title>
        <authorList>
            <person name="Fehlner-Peach H."/>
            <person name="Magnabosco C."/>
            <person name="Raghavan V."/>
            <person name="Scher J.U."/>
            <person name="Tett A."/>
            <person name="Cox L.M."/>
            <person name="Gottsegen C."/>
            <person name="Watters A."/>
            <person name="Wiltshire- Gordon J.D."/>
            <person name="Segata N."/>
            <person name="Bonneau R."/>
            <person name="Littman D.R."/>
        </authorList>
    </citation>
    <scope>NUCLEOTIDE SEQUENCE [LARGE SCALE GENOMIC DNA]</scope>
    <source>
        <strain evidence="3">iA622</strain>
    </source>
</reference>
<evidence type="ECO:0000313" key="3">
    <source>
        <dbReference type="Proteomes" id="UP000480425"/>
    </source>
</evidence>
<proteinExistence type="predicted"/>
<dbReference type="OrthoDB" id="1074845at2"/>
<feature type="region of interest" description="Disordered" evidence="1">
    <location>
        <begin position="208"/>
        <end position="240"/>
    </location>
</feature>
<protein>
    <recommendedName>
        <fullName evidence="4">Tetratricopeptide repeat protein</fullName>
    </recommendedName>
</protein>
<organism evidence="2 3">
    <name type="scientific">Segatella copri</name>
    <dbReference type="NCBI Taxonomy" id="165179"/>
    <lineage>
        <taxon>Bacteria</taxon>
        <taxon>Pseudomonadati</taxon>
        <taxon>Bacteroidota</taxon>
        <taxon>Bacteroidia</taxon>
        <taxon>Bacteroidales</taxon>
        <taxon>Prevotellaceae</taxon>
        <taxon>Segatella</taxon>
    </lineage>
</organism>
<dbReference type="Gene3D" id="1.25.40.10">
    <property type="entry name" value="Tetratricopeptide repeat domain"/>
    <property type="match status" value="1"/>
</dbReference>
<dbReference type="EMBL" id="VZCB01000033">
    <property type="protein sequence ID" value="MQN80043.1"/>
    <property type="molecule type" value="Genomic_DNA"/>
</dbReference>
<dbReference type="InterPro" id="IPR011990">
    <property type="entry name" value="TPR-like_helical_dom_sf"/>
</dbReference>
<feature type="compositionally biased region" description="Low complexity" evidence="1">
    <location>
        <begin position="208"/>
        <end position="236"/>
    </location>
</feature>
<accession>A0A6G1TXM5</accession>
<name>A0A6G1TXM5_9BACT</name>